<organism evidence="2 3">
    <name type="scientific">Alloprevotella tannerae</name>
    <dbReference type="NCBI Taxonomy" id="76122"/>
    <lineage>
        <taxon>Bacteria</taxon>
        <taxon>Pseudomonadati</taxon>
        <taxon>Bacteroidota</taxon>
        <taxon>Bacteroidia</taxon>
        <taxon>Bacteroidales</taxon>
        <taxon>Prevotellaceae</taxon>
        <taxon>Alloprevotella</taxon>
    </lineage>
</organism>
<dbReference type="InterPro" id="IPR001296">
    <property type="entry name" value="Glyco_trans_1"/>
</dbReference>
<dbReference type="SUPFAM" id="SSF53756">
    <property type="entry name" value="UDP-Glycosyltransferase/glycogen phosphorylase"/>
    <property type="match status" value="1"/>
</dbReference>
<evidence type="ECO:0000259" key="1">
    <source>
        <dbReference type="Pfam" id="PF00534"/>
    </source>
</evidence>
<dbReference type="PANTHER" id="PTHR12526">
    <property type="entry name" value="GLYCOSYLTRANSFERASE"/>
    <property type="match status" value="1"/>
</dbReference>
<dbReference type="EMBL" id="JABZGR010000014">
    <property type="protein sequence ID" value="MBF0970491.1"/>
    <property type="molecule type" value="Genomic_DNA"/>
</dbReference>
<dbReference type="CDD" id="cd03811">
    <property type="entry name" value="GT4_GT28_WabH-like"/>
    <property type="match status" value="1"/>
</dbReference>
<dbReference type="Gene3D" id="3.40.50.2000">
    <property type="entry name" value="Glycogen Phosphorylase B"/>
    <property type="match status" value="2"/>
</dbReference>
<protein>
    <submittedName>
        <fullName evidence="2">Glycosyltransferase</fullName>
    </submittedName>
</protein>
<dbReference type="PANTHER" id="PTHR12526:SF628">
    <property type="entry name" value="MANNOSYLGLUCOSYLGLYCERATE SYNTHASE"/>
    <property type="match status" value="1"/>
</dbReference>
<accession>A0A929RXF4</accession>
<sequence>MKKRILFMIGTLQSGGVSKSIVNLLNVMDRTTYDVHLLLLDRAGDILSPYLPSDITVHVNREIENLHRGLGGVRALVFTGHLWLALGSLIRMLLSKFSRAWAGRWLAYLMPRFTDLSFDLIVDYGGQQQLYYMVDKLDGKKKITFFHSDYTKWDYYYAADRLYYPKVDHIFSISQTCVDALKGFFPECRGKISIMENISSPELIRKQAAESIEIPEMPLSLLTVGHVLKAKGIDLAIEAASQLKKKQIDFKWFFLGKIIEFDWLTLIEKKDLSDNFVFLGIRPNPYPYIKAAGIYVHPSRFEGKSIALDEAKILCKPIVVTNFSTVNDQFEDRVNASICEMNGGALADAIIELAANKELRQSYVAYLNAHIVDNSSEVEKLYAFID</sequence>
<feature type="domain" description="Glycosyl transferase family 1" evidence="1">
    <location>
        <begin position="208"/>
        <end position="365"/>
    </location>
</feature>
<evidence type="ECO:0000313" key="3">
    <source>
        <dbReference type="Proteomes" id="UP000704068"/>
    </source>
</evidence>
<dbReference type="GO" id="GO:0016757">
    <property type="term" value="F:glycosyltransferase activity"/>
    <property type="evidence" value="ECO:0007669"/>
    <property type="project" value="InterPro"/>
</dbReference>
<name>A0A929RXF4_9BACT</name>
<evidence type="ECO:0000313" key="2">
    <source>
        <dbReference type="EMBL" id="MBF0970491.1"/>
    </source>
</evidence>
<dbReference type="Pfam" id="PF00534">
    <property type="entry name" value="Glycos_transf_1"/>
    <property type="match status" value="1"/>
</dbReference>
<dbReference type="Proteomes" id="UP000704068">
    <property type="component" value="Unassembled WGS sequence"/>
</dbReference>
<proteinExistence type="predicted"/>
<comment type="caution">
    <text evidence="2">The sequence shown here is derived from an EMBL/GenBank/DDBJ whole genome shotgun (WGS) entry which is preliminary data.</text>
</comment>
<reference evidence="2" key="1">
    <citation type="submission" date="2020-04" db="EMBL/GenBank/DDBJ databases">
        <title>Deep metagenomics examines the oral microbiome during advanced dental caries in children, revealing novel taxa and co-occurrences with host molecules.</title>
        <authorList>
            <person name="Baker J.L."/>
            <person name="Morton J.T."/>
            <person name="Dinis M."/>
            <person name="Alvarez R."/>
            <person name="Tran N.C."/>
            <person name="Knight R."/>
            <person name="Edlund A."/>
        </authorList>
    </citation>
    <scope>NUCLEOTIDE SEQUENCE</scope>
    <source>
        <strain evidence="2">JCVI_34_bin.1</strain>
    </source>
</reference>
<gene>
    <name evidence="2" type="ORF">HXK21_05565</name>
</gene>
<dbReference type="AlphaFoldDB" id="A0A929RXF4"/>
<dbReference type="RefSeq" id="WP_303763953.1">
    <property type="nucleotide sequence ID" value="NZ_JABZGR010000014.1"/>
</dbReference>